<dbReference type="GO" id="GO:0052621">
    <property type="term" value="F:diguanylate cyclase activity"/>
    <property type="evidence" value="ECO:0007669"/>
    <property type="project" value="UniProtKB-EC"/>
</dbReference>
<protein>
    <recommendedName>
        <fullName evidence="2">diguanylate cyclase</fullName>
        <ecNumber evidence="2">2.7.7.65</ecNumber>
    </recommendedName>
</protein>
<sequence length="294" mass="32817">MLMTHKYKLLALLLAMTGLLTLALDQGQLKPWGDLNWLDLVGEGCVLLVSLAWVYLALASRPHGRVTLLLFSGGLAFFCSCWLDFLDEFLRYPADQPMMSWIESLPAPLGLGVLTLGLWGWHREQLAINAQLKGREQFFREHQLVDPLTRLNTQPYLQLVLDRELALGKPLCLLAWDLEAFGLFNLRRGELAGDRVLRELAEFLLAGLRSEDLLCRLGGDRFVALLPQTALAEAEAIGQGLGRQLRQRNWLGDSLGVRSLALAAQPGDNSDQLLGRLMHRLESRKGLGPFVRSA</sequence>
<keyword evidence="4" id="KW-0812">Transmembrane</keyword>
<comment type="caution">
    <text evidence="6">The sequence shown here is derived from an EMBL/GenBank/DDBJ whole genome shotgun (WGS) entry which is preliminary data.</text>
</comment>
<dbReference type="InterPro" id="IPR000160">
    <property type="entry name" value="GGDEF_dom"/>
</dbReference>
<dbReference type="OrthoDB" id="5914567at2"/>
<feature type="transmembrane region" description="Helical" evidence="4">
    <location>
        <begin position="41"/>
        <end position="59"/>
    </location>
</feature>
<evidence type="ECO:0000256" key="1">
    <source>
        <dbReference type="ARBA" id="ARBA00004665"/>
    </source>
</evidence>
<dbReference type="InterPro" id="IPR050469">
    <property type="entry name" value="Diguanylate_Cyclase"/>
</dbReference>
<dbReference type="Pfam" id="PF00990">
    <property type="entry name" value="GGDEF"/>
    <property type="match status" value="1"/>
</dbReference>
<keyword evidence="4" id="KW-1133">Transmembrane helix</keyword>
<evidence type="ECO:0000256" key="3">
    <source>
        <dbReference type="ARBA" id="ARBA00034247"/>
    </source>
</evidence>
<evidence type="ECO:0000256" key="4">
    <source>
        <dbReference type="SAM" id="Phobius"/>
    </source>
</evidence>
<keyword evidence="4" id="KW-0472">Membrane</keyword>
<dbReference type="PANTHER" id="PTHR45138:SF9">
    <property type="entry name" value="DIGUANYLATE CYCLASE DGCM-RELATED"/>
    <property type="match status" value="1"/>
</dbReference>
<evidence type="ECO:0000259" key="5">
    <source>
        <dbReference type="PROSITE" id="PS50887"/>
    </source>
</evidence>
<dbReference type="NCBIfam" id="TIGR00254">
    <property type="entry name" value="GGDEF"/>
    <property type="match status" value="1"/>
</dbReference>
<dbReference type="Gene3D" id="3.30.70.270">
    <property type="match status" value="1"/>
</dbReference>
<feature type="transmembrane region" description="Helical" evidence="4">
    <location>
        <begin position="66"/>
        <end position="85"/>
    </location>
</feature>
<dbReference type="InterPro" id="IPR043128">
    <property type="entry name" value="Rev_trsase/Diguanyl_cyclase"/>
</dbReference>
<evidence type="ECO:0000313" key="6">
    <source>
        <dbReference type="EMBL" id="EKE77546.1"/>
    </source>
</evidence>
<comment type="pathway">
    <text evidence="1">Purine metabolism; 3',5'-cyclic di-GMP biosynthesis.</text>
</comment>
<dbReference type="SUPFAM" id="SSF55073">
    <property type="entry name" value="Nucleotide cyclase"/>
    <property type="match status" value="1"/>
</dbReference>
<dbReference type="GO" id="GO:1902201">
    <property type="term" value="P:negative regulation of bacterial-type flagellum-dependent cell motility"/>
    <property type="evidence" value="ECO:0007669"/>
    <property type="project" value="TreeGrafter"/>
</dbReference>
<reference evidence="6 7" key="1">
    <citation type="journal article" date="2012" name="J. Bacteriol.">
        <title>Genome Sequence of Gallaecimonas xiamenensis Type Strain 3-C-1.</title>
        <authorList>
            <person name="Lai Q."/>
            <person name="Wang L."/>
            <person name="Wang W."/>
            <person name="Shao Z."/>
        </authorList>
    </citation>
    <scope>NUCLEOTIDE SEQUENCE [LARGE SCALE GENOMIC DNA]</scope>
    <source>
        <strain evidence="6 7">3-C-1</strain>
    </source>
</reference>
<keyword evidence="7" id="KW-1185">Reference proteome</keyword>
<dbReference type="Proteomes" id="UP000006755">
    <property type="component" value="Unassembled WGS sequence"/>
</dbReference>
<dbReference type="PANTHER" id="PTHR45138">
    <property type="entry name" value="REGULATORY COMPONENTS OF SENSORY TRANSDUCTION SYSTEM"/>
    <property type="match status" value="1"/>
</dbReference>
<dbReference type="GO" id="GO:0043709">
    <property type="term" value="P:cell adhesion involved in single-species biofilm formation"/>
    <property type="evidence" value="ECO:0007669"/>
    <property type="project" value="TreeGrafter"/>
</dbReference>
<comment type="catalytic activity">
    <reaction evidence="3">
        <text>2 GTP = 3',3'-c-di-GMP + 2 diphosphate</text>
        <dbReference type="Rhea" id="RHEA:24898"/>
        <dbReference type="ChEBI" id="CHEBI:33019"/>
        <dbReference type="ChEBI" id="CHEBI:37565"/>
        <dbReference type="ChEBI" id="CHEBI:58805"/>
        <dbReference type="EC" id="2.7.7.65"/>
    </reaction>
</comment>
<dbReference type="STRING" id="745411.B3C1_02005"/>
<feature type="transmembrane region" description="Helical" evidence="4">
    <location>
        <begin position="105"/>
        <end position="121"/>
    </location>
</feature>
<dbReference type="eggNOG" id="COG3706">
    <property type="taxonomic scope" value="Bacteria"/>
</dbReference>
<dbReference type="SMART" id="SM00267">
    <property type="entry name" value="GGDEF"/>
    <property type="match status" value="1"/>
</dbReference>
<dbReference type="GO" id="GO:0005886">
    <property type="term" value="C:plasma membrane"/>
    <property type="evidence" value="ECO:0007669"/>
    <property type="project" value="TreeGrafter"/>
</dbReference>
<proteinExistence type="predicted"/>
<dbReference type="EMBL" id="AMRI01000002">
    <property type="protein sequence ID" value="EKE77546.1"/>
    <property type="molecule type" value="Genomic_DNA"/>
</dbReference>
<name>K2J3F9_9GAMM</name>
<feature type="domain" description="GGDEF" evidence="5">
    <location>
        <begin position="169"/>
        <end position="294"/>
    </location>
</feature>
<organism evidence="6 7">
    <name type="scientific">Gallaecimonas xiamenensis 3-C-1</name>
    <dbReference type="NCBI Taxonomy" id="745411"/>
    <lineage>
        <taxon>Bacteria</taxon>
        <taxon>Pseudomonadati</taxon>
        <taxon>Pseudomonadota</taxon>
        <taxon>Gammaproteobacteria</taxon>
        <taxon>Enterobacterales</taxon>
        <taxon>Gallaecimonadaceae</taxon>
        <taxon>Gallaecimonas</taxon>
    </lineage>
</organism>
<dbReference type="AlphaFoldDB" id="K2J3F9"/>
<dbReference type="EC" id="2.7.7.65" evidence="2"/>
<accession>K2J3F9</accession>
<dbReference type="PROSITE" id="PS50887">
    <property type="entry name" value="GGDEF"/>
    <property type="match status" value="1"/>
</dbReference>
<dbReference type="CDD" id="cd01949">
    <property type="entry name" value="GGDEF"/>
    <property type="match status" value="1"/>
</dbReference>
<gene>
    <name evidence="6" type="ORF">B3C1_02005</name>
</gene>
<dbReference type="InterPro" id="IPR029787">
    <property type="entry name" value="Nucleotide_cyclase"/>
</dbReference>
<evidence type="ECO:0000313" key="7">
    <source>
        <dbReference type="Proteomes" id="UP000006755"/>
    </source>
</evidence>
<evidence type="ECO:0000256" key="2">
    <source>
        <dbReference type="ARBA" id="ARBA00012528"/>
    </source>
</evidence>